<dbReference type="AlphaFoldDB" id="A0AAW0ACI9"/>
<evidence type="ECO:0000313" key="1">
    <source>
        <dbReference type="EMBL" id="KAK7006738.1"/>
    </source>
</evidence>
<sequence>MQTTLTKFFPVLRAASVPLLRETALRASAPRRKIQTLITSYTSNKLLMPPALPDGMNNVSLPLETIKQASQVNRYFLRTQYRNRDLPAPDSAPLPFPKTDLNKNAVEANRRAIAYEAASAASGYRKYWDRFGALYTEDGEREKPSLPEFPHLECEEDALHRQIEIEYEAFLRSHGPRARAALTNIIPAEAWYLYRHVGDGTLHFRASQNSPWLSVYELSVMKDIAEAKAFSET</sequence>
<proteinExistence type="predicted"/>
<organism evidence="1 2">
    <name type="scientific">Favolaschia claudopus</name>
    <dbReference type="NCBI Taxonomy" id="2862362"/>
    <lineage>
        <taxon>Eukaryota</taxon>
        <taxon>Fungi</taxon>
        <taxon>Dikarya</taxon>
        <taxon>Basidiomycota</taxon>
        <taxon>Agaricomycotina</taxon>
        <taxon>Agaricomycetes</taxon>
        <taxon>Agaricomycetidae</taxon>
        <taxon>Agaricales</taxon>
        <taxon>Marasmiineae</taxon>
        <taxon>Mycenaceae</taxon>
        <taxon>Favolaschia</taxon>
    </lineage>
</organism>
<keyword evidence="2" id="KW-1185">Reference proteome</keyword>
<reference evidence="1 2" key="1">
    <citation type="journal article" date="2024" name="J Genomics">
        <title>Draft genome sequencing and assembly of Favolaschia claudopus CIRM-BRFM 2984 isolated from oak limbs.</title>
        <authorList>
            <person name="Navarro D."/>
            <person name="Drula E."/>
            <person name="Chaduli D."/>
            <person name="Cazenave R."/>
            <person name="Ahrendt S."/>
            <person name="Wang J."/>
            <person name="Lipzen A."/>
            <person name="Daum C."/>
            <person name="Barry K."/>
            <person name="Grigoriev I.V."/>
            <person name="Favel A."/>
            <person name="Rosso M.N."/>
            <person name="Martin F."/>
        </authorList>
    </citation>
    <scope>NUCLEOTIDE SEQUENCE [LARGE SCALE GENOMIC DNA]</scope>
    <source>
        <strain evidence="1 2">CIRM-BRFM 2984</strain>
    </source>
</reference>
<evidence type="ECO:0000313" key="2">
    <source>
        <dbReference type="Proteomes" id="UP001362999"/>
    </source>
</evidence>
<accession>A0AAW0ACI9</accession>
<comment type="caution">
    <text evidence="1">The sequence shown here is derived from an EMBL/GenBank/DDBJ whole genome shotgun (WGS) entry which is preliminary data.</text>
</comment>
<dbReference type="Proteomes" id="UP001362999">
    <property type="component" value="Unassembled WGS sequence"/>
</dbReference>
<protein>
    <submittedName>
        <fullName evidence="1">Uncharacterized protein</fullName>
    </submittedName>
</protein>
<dbReference type="EMBL" id="JAWWNJ010000075">
    <property type="protein sequence ID" value="KAK7006738.1"/>
    <property type="molecule type" value="Genomic_DNA"/>
</dbReference>
<name>A0AAW0ACI9_9AGAR</name>
<gene>
    <name evidence="1" type="ORF">R3P38DRAFT_3214095</name>
</gene>